<evidence type="ECO:0000313" key="1">
    <source>
        <dbReference type="EMBL" id="KTD52966.1"/>
    </source>
</evidence>
<reference evidence="1 3" key="1">
    <citation type="submission" date="2015-11" db="EMBL/GenBank/DDBJ databases">
        <title>Genomic analysis of 38 Legionella species identifies large and diverse effector repertoires.</title>
        <authorList>
            <person name="Burstein D."/>
            <person name="Amaro F."/>
            <person name="Zusman T."/>
            <person name="Lifshitz Z."/>
            <person name="Cohen O."/>
            <person name="Gilbert J.A."/>
            <person name="Pupko T."/>
            <person name="Shuman H.A."/>
            <person name="Segal G."/>
        </authorList>
    </citation>
    <scope>NUCLEOTIDE SEQUENCE [LARGE SCALE GENOMIC DNA]</scope>
    <source>
        <strain evidence="1 3">ATCC 49507</strain>
    </source>
</reference>
<keyword evidence="3" id="KW-1185">Reference proteome</keyword>
<dbReference type="EMBL" id="LNYR01000006">
    <property type="protein sequence ID" value="KTD52966.1"/>
    <property type="molecule type" value="Genomic_DNA"/>
</dbReference>
<dbReference type="Proteomes" id="UP000254230">
    <property type="component" value="Unassembled WGS sequence"/>
</dbReference>
<proteinExistence type="predicted"/>
<dbReference type="OrthoDB" id="5640732at2"/>
<dbReference type="EMBL" id="UGOW01000001">
    <property type="protein sequence ID" value="STY16304.1"/>
    <property type="molecule type" value="Genomic_DNA"/>
</dbReference>
<protein>
    <submittedName>
        <fullName evidence="2">Dot/Icm T4SS effector</fullName>
    </submittedName>
</protein>
<sequence>MYSGKFFSQVKQRLKDKTCELGNTLQNLGNPKVGHPLVKLQQPKLLFRVDGRSHDLLHRQGGLLARSTQDELLSLRFSDVENYQKYNDKPFGWGACSSLKHLEQFLEDNKTHTAQSWIHVFYGPATCLGLLKIQTGIEIDGLDKEHEQLVLEDLTLDQWLASTCPTFQTKFLDGRMVPNLMVEFNKDLPTSMRKSDFATERNILNWLLVNGSEETFAAFSKHLYTGLSAERLAHRVDGDEKIIDAVGHFLNMTKESCSL</sequence>
<name>A0A378KN07_9GAMM</name>
<evidence type="ECO:0000313" key="4">
    <source>
        <dbReference type="Proteomes" id="UP000254230"/>
    </source>
</evidence>
<dbReference type="AlphaFoldDB" id="A0A378KN07"/>
<dbReference type="STRING" id="45072.Lqua_0799"/>
<evidence type="ECO:0000313" key="2">
    <source>
        <dbReference type="EMBL" id="STY16304.1"/>
    </source>
</evidence>
<evidence type="ECO:0000313" key="3">
    <source>
        <dbReference type="Proteomes" id="UP000054639"/>
    </source>
</evidence>
<dbReference type="RefSeq" id="WP_058472984.1">
    <property type="nucleotide sequence ID" value="NZ_CAAAIL010000007.1"/>
</dbReference>
<organism evidence="2 4">
    <name type="scientific">Legionella quateirensis</name>
    <dbReference type="NCBI Taxonomy" id="45072"/>
    <lineage>
        <taxon>Bacteria</taxon>
        <taxon>Pseudomonadati</taxon>
        <taxon>Pseudomonadota</taxon>
        <taxon>Gammaproteobacteria</taxon>
        <taxon>Legionellales</taxon>
        <taxon>Legionellaceae</taxon>
        <taxon>Legionella</taxon>
    </lineage>
</organism>
<accession>A0A378KN07</accession>
<reference evidence="2 4" key="2">
    <citation type="submission" date="2018-06" db="EMBL/GenBank/DDBJ databases">
        <authorList>
            <consortium name="Pathogen Informatics"/>
            <person name="Doyle S."/>
        </authorList>
    </citation>
    <scope>NUCLEOTIDE SEQUENCE [LARGE SCALE GENOMIC DNA]</scope>
    <source>
        <strain evidence="2 4">NCTC12376</strain>
    </source>
</reference>
<gene>
    <name evidence="1" type="ORF">Lqua_0799</name>
    <name evidence="2" type="ORF">NCTC12376_00085</name>
</gene>
<dbReference type="Proteomes" id="UP000054639">
    <property type="component" value="Unassembled WGS sequence"/>
</dbReference>